<comment type="caution">
    <text evidence="1">The sequence shown here is derived from an EMBL/GenBank/DDBJ whole genome shotgun (WGS) entry which is preliminary data.</text>
</comment>
<organism evidence="1 2">
    <name type="scientific">Thioalkalicoccus limnaeus</name>
    <dbReference type="NCBI Taxonomy" id="120681"/>
    <lineage>
        <taxon>Bacteria</taxon>
        <taxon>Pseudomonadati</taxon>
        <taxon>Pseudomonadota</taxon>
        <taxon>Gammaproteobacteria</taxon>
        <taxon>Chromatiales</taxon>
        <taxon>Chromatiaceae</taxon>
        <taxon>Thioalkalicoccus</taxon>
    </lineage>
</organism>
<reference evidence="1 2" key="1">
    <citation type="submission" date="2024-05" db="EMBL/GenBank/DDBJ databases">
        <title>Genome Sequence and Characterization of the New Strain Purple Sulfur Bacterium of Genus Thioalkalicoccus.</title>
        <authorList>
            <person name="Bryantseva I.A."/>
            <person name="Kyndt J.A."/>
            <person name="Imhoff J.F."/>
        </authorList>
    </citation>
    <scope>NUCLEOTIDE SEQUENCE [LARGE SCALE GENOMIC DNA]</scope>
    <source>
        <strain evidence="1 2">Um2</strain>
    </source>
</reference>
<dbReference type="Proteomes" id="UP001564408">
    <property type="component" value="Unassembled WGS sequence"/>
</dbReference>
<evidence type="ECO:0000313" key="2">
    <source>
        <dbReference type="Proteomes" id="UP001564408"/>
    </source>
</evidence>
<dbReference type="InterPro" id="IPR021327">
    <property type="entry name" value="DUF2934"/>
</dbReference>
<name>A0ABV4BBV4_9GAMM</name>
<evidence type="ECO:0000313" key="1">
    <source>
        <dbReference type="EMBL" id="MEY6431981.1"/>
    </source>
</evidence>
<dbReference type="Pfam" id="PF11154">
    <property type="entry name" value="DUF2934"/>
    <property type="match status" value="1"/>
</dbReference>
<protein>
    <submittedName>
        <fullName evidence="1">DUF2934 domain-containing protein</fullName>
    </submittedName>
</protein>
<dbReference type="RefSeq" id="WP_369666457.1">
    <property type="nucleotide sequence ID" value="NZ_JBDKXB010000005.1"/>
</dbReference>
<sequence>MCQARAWAKLGPEGREGLIRQTAYFRAQRRGFAPGSELEDWLAAEKEVDGAASVRH</sequence>
<proteinExistence type="predicted"/>
<dbReference type="EMBL" id="JBDKXB010000005">
    <property type="protein sequence ID" value="MEY6431981.1"/>
    <property type="molecule type" value="Genomic_DNA"/>
</dbReference>
<gene>
    <name evidence="1" type="ORF">ABC977_06100</name>
</gene>
<keyword evidence="2" id="KW-1185">Reference proteome</keyword>
<accession>A0ABV4BBV4</accession>